<dbReference type="PROSITE" id="PS50122">
    <property type="entry name" value="CHEB"/>
    <property type="match status" value="1"/>
</dbReference>
<feature type="active site" evidence="4">
    <location>
        <position position="13"/>
    </location>
</feature>
<feature type="active site" evidence="4">
    <location>
        <position position="133"/>
    </location>
</feature>
<dbReference type="AlphaFoldDB" id="R9GN32"/>
<evidence type="ECO:0000256" key="4">
    <source>
        <dbReference type="PROSITE-ProRule" id="PRU00050"/>
    </source>
</evidence>
<dbReference type="GO" id="GO:0006935">
    <property type="term" value="P:chemotaxis"/>
    <property type="evidence" value="ECO:0007669"/>
    <property type="project" value="UniProtKB-UniRule"/>
</dbReference>
<feature type="active site" evidence="4">
    <location>
        <position position="40"/>
    </location>
</feature>
<reference evidence="6 7" key="1">
    <citation type="journal article" date="2013" name="Genome Announc.">
        <title>Draft Genome Sequence of Arcticibacter svalbardensis Strain MN12-7T, a Member of the Family Sphingobacteriaceae Isolated from an Arctic Soil Sample.</title>
        <authorList>
            <person name="Shivaji S."/>
            <person name="Ara S."/>
            <person name="Prasad S."/>
            <person name="Manasa B.P."/>
            <person name="Begum Z."/>
            <person name="Singh A."/>
            <person name="Kumar Pinnaka A."/>
        </authorList>
    </citation>
    <scope>NUCLEOTIDE SEQUENCE [LARGE SCALE GENOMIC DNA]</scope>
    <source>
        <strain evidence="6 7">MN12-7</strain>
    </source>
</reference>
<dbReference type="Pfam" id="PF01339">
    <property type="entry name" value="CheB_methylest"/>
    <property type="match status" value="1"/>
</dbReference>
<comment type="caution">
    <text evidence="6">The sequence shown here is derived from an EMBL/GenBank/DDBJ whole genome shotgun (WGS) entry which is preliminary data.</text>
</comment>
<keyword evidence="7" id="KW-1185">Reference proteome</keyword>
<dbReference type="RefSeq" id="WP_016197121.1">
    <property type="nucleotide sequence ID" value="NZ_AQPN01000140.1"/>
</dbReference>
<dbReference type="InterPro" id="IPR000673">
    <property type="entry name" value="Sig_transdc_resp-reg_Me-estase"/>
</dbReference>
<dbReference type="eggNOG" id="COG2201">
    <property type="taxonomic scope" value="Bacteria"/>
</dbReference>
<dbReference type="OrthoDB" id="1524092at2"/>
<keyword evidence="4" id="KW-0145">Chemotaxis</keyword>
<gene>
    <name evidence="6" type="ORF">ADIARSV_3901</name>
</gene>
<dbReference type="PIRSF" id="PIRSF036461">
    <property type="entry name" value="Chmtx_methlestr"/>
    <property type="match status" value="1"/>
</dbReference>
<feature type="domain" description="CheB-type methylesterase" evidence="5">
    <location>
        <begin position="1"/>
        <end position="191"/>
    </location>
</feature>
<evidence type="ECO:0000313" key="7">
    <source>
        <dbReference type="Proteomes" id="UP000014174"/>
    </source>
</evidence>
<proteinExistence type="predicted"/>
<dbReference type="PANTHER" id="PTHR42872">
    <property type="entry name" value="PROTEIN-GLUTAMATE METHYLESTERASE/PROTEIN-GLUTAMINE GLUTAMINASE"/>
    <property type="match status" value="1"/>
</dbReference>
<evidence type="ECO:0000256" key="3">
    <source>
        <dbReference type="ARBA" id="ARBA00048267"/>
    </source>
</evidence>
<dbReference type="EMBL" id="AQPN01000140">
    <property type="protein sequence ID" value="EOR92950.1"/>
    <property type="molecule type" value="Genomic_DNA"/>
</dbReference>
<dbReference type="GO" id="GO:0008984">
    <property type="term" value="F:protein-glutamate methylesterase activity"/>
    <property type="evidence" value="ECO:0007669"/>
    <property type="project" value="UniProtKB-EC"/>
</dbReference>
<dbReference type="InterPro" id="IPR011247">
    <property type="entry name" value="Chemotax_prot-Glu_Me-esterase"/>
</dbReference>
<sequence>MDSIKNIIVIGASAGGFKAIINLVSKIPSHLPTAVFVVLHLSKESMVEVLQHHMEKYTSLKCCVPQDMEVIKRGYVYIAPTDRHMLLKKGLIRITKGPHENRWRPSIDVLFRSAAVSYNSHVVGIVLTGMLYDGTAGMSAIKRSGGITIVQEPSEAEFPDMPTSVINNVPVDYRVHIGDIGYILDDIFSKSIHNKQIPEDVLIEAEITEKMVSSIDALEKIAQQSIYACPQCGGGLWKINNDPTHRYRCHTGHTFNEKVLLESQAESVEESIWVSVRMLEERKKLLRTIAEHDHESGDTELETINTARADMIETHITRLKLAVVALHSDGTIAQDDVA</sequence>
<dbReference type="STRING" id="1150600.ADIARSV_3901"/>
<comment type="catalytic activity">
    <reaction evidence="3">
        <text>[protein]-L-glutamate 5-O-methyl ester + H2O = L-glutamyl-[protein] + methanol + H(+)</text>
        <dbReference type="Rhea" id="RHEA:23236"/>
        <dbReference type="Rhea" id="RHEA-COMP:10208"/>
        <dbReference type="Rhea" id="RHEA-COMP:10311"/>
        <dbReference type="ChEBI" id="CHEBI:15377"/>
        <dbReference type="ChEBI" id="CHEBI:15378"/>
        <dbReference type="ChEBI" id="CHEBI:17790"/>
        <dbReference type="ChEBI" id="CHEBI:29973"/>
        <dbReference type="ChEBI" id="CHEBI:82795"/>
        <dbReference type="EC" id="3.1.1.61"/>
    </reaction>
</comment>
<dbReference type="PROSITE" id="PS00028">
    <property type="entry name" value="ZINC_FINGER_C2H2_1"/>
    <property type="match status" value="1"/>
</dbReference>
<keyword evidence="1 4" id="KW-0378">Hydrolase</keyword>
<organism evidence="6 7">
    <name type="scientific">Arcticibacter svalbardensis MN12-7</name>
    <dbReference type="NCBI Taxonomy" id="1150600"/>
    <lineage>
        <taxon>Bacteria</taxon>
        <taxon>Pseudomonadati</taxon>
        <taxon>Bacteroidota</taxon>
        <taxon>Sphingobacteriia</taxon>
        <taxon>Sphingobacteriales</taxon>
        <taxon>Sphingobacteriaceae</taxon>
        <taxon>Arcticibacter</taxon>
    </lineage>
</organism>
<dbReference type="SUPFAM" id="SSF52738">
    <property type="entry name" value="Methylesterase CheB, C-terminal domain"/>
    <property type="match status" value="1"/>
</dbReference>
<dbReference type="InterPro" id="IPR013087">
    <property type="entry name" value="Znf_C2H2_type"/>
</dbReference>
<evidence type="ECO:0000313" key="6">
    <source>
        <dbReference type="EMBL" id="EOR92950.1"/>
    </source>
</evidence>
<accession>R9GN32</accession>
<dbReference type="PATRIC" id="fig|1150600.3.peg.3863"/>
<dbReference type="CDD" id="cd16433">
    <property type="entry name" value="CheB"/>
    <property type="match status" value="1"/>
</dbReference>
<dbReference type="EC" id="3.1.1.61" evidence="2"/>
<dbReference type="GO" id="GO:0000156">
    <property type="term" value="F:phosphorelay response regulator activity"/>
    <property type="evidence" value="ECO:0007669"/>
    <property type="project" value="InterPro"/>
</dbReference>
<name>R9GN32_9SPHI</name>
<evidence type="ECO:0000259" key="5">
    <source>
        <dbReference type="PROSITE" id="PS50122"/>
    </source>
</evidence>
<dbReference type="InterPro" id="IPR035909">
    <property type="entry name" value="CheB_C"/>
</dbReference>
<dbReference type="Gene3D" id="3.40.50.180">
    <property type="entry name" value="Methylesterase CheB, C-terminal domain"/>
    <property type="match status" value="1"/>
</dbReference>
<dbReference type="PANTHER" id="PTHR42872:SF6">
    <property type="entry name" value="PROTEIN-GLUTAMATE METHYLESTERASE_PROTEIN-GLUTAMINE GLUTAMINASE"/>
    <property type="match status" value="1"/>
</dbReference>
<protein>
    <recommendedName>
        <fullName evidence="2">protein-glutamate methylesterase</fullName>
        <ecNumber evidence="2">3.1.1.61</ecNumber>
    </recommendedName>
</protein>
<evidence type="ECO:0000256" key="1">
    <source>
        <dbReference type="ARBA" id="ARBA00022801"/>
    </source>
</evidence>
<evidence type="ECO:0000256" key="2">
    <source>
        <dbReference type="ARBA" id="ARBA00039140"/>
    </source>
</evidence>
<dbReference type="GO" id="GO:0005737">
    <property type="term" value="C:cytoplasm"/>
    <property type="evidence" value="ECO:0007669"/>
    <property type="project" value="InterPro"/>
</dbReference>
<dbReference type="Proteomes" id="UP000014174">
    <property type="component" value="Unassembled WGS sequence"/>
</dbReference>